<dbReference type="Proteomes" id="UP000777784">
    <property type="component" value="Unassembled WGS sequence"/>
</dbReference>
<evidence type="ECO:0000313" key="3">
    <source>
        <dbReference type="EMBL" id="MBU2689736.1"/>
    </source>
</evidence>
<comment type="caution">
    <text evidence="3">The sequence shown here is derived from an EMBL/GenBank/DDBJ whole genome shotgun (WGS) entry which is preliminary data.</text>
</comment>
<dbReference type="PROSITE" id="PS50994">
    <property type="entry name" value="INTEGRASE"/>
    <property type="match status" value="1"/>
</dbReference>
<dbReference type="AlphaFoldDB" id="A0A948RSE2"/>
<evidence type="ECO:0000259" key="2">
    <source>
        <dbReference type="PROSITE" id="PS50994"/>
    </source>
</evidence>
<dbReference type="InterPro" id="IPR012337">
    <property type="entry name" value="RNaseH-like_sf"/>
</dbReference>
<proteinExistence type="predicted"/>
<organism evidence="3 4">
    <name type="scientific">Eiseniibacteriota bacterium</name>
    <dbReference type="NCBI Taxonomy" id="2212470"/>
    <lineage>
        <taxon>Bacteria</taxon>
        <taxon>Candidatus Eiseniibacteriota</taxon>
    </lineage>
</organism>
<feature type="region of interest" description="Disordered" evidence="1">
    <location>
        <begin position="1"/>
        <end position="44"/>
    </location>
</feature>
<dbReference type="GO" id="GO:0003676">
    <property type="term" value="F:nucleic acid binding"/>
    <property type="evidence" value="ECO:0007669"/>
    <property type="project" value="InterPro"/>
</dbReference>
<dbReference type="InterPro" id="IPR001584">
    <property type="entry name" value="Integrase_cat-core"/>
</dbReference>
<sequence length="312" mass="36294">MQQEKTLDQAAAKAGMGEKTARNYLKSGELPSERQSKPRDYGAGRDPFEDVWDELLGYLIVNPGLQAVTFFKYLQKKSPGQLQDGQLRTLQRRIKVWRATEGPSKEVFFDQRHTPGRLSQSDFTHMDNLEIMIGGIPFPHMVYHFVLTYSNWEAATICFSESFESLSEGLQNALWELGGVPERHQTDRLTTAVQKTEHHKEFTQLYQSLLGHYGLEGRKIRVREPHENGDVEQRHYRFKQAVDQALMMRGHRDFRTREEYTGFLESLSKELNAGRRGRLDEELAALRSLPKRHLETRRRFQMRVRSGRSSRP</sequence>
<dbReference type="PANTHER" id="PTHR35004">
    <property type="entry name" value="TRANSPOSASE RV3428C-RELATED"/>
    <property type="match status" value="1"/>
</dbReference>
<dbReference type="GO" id="GO:0015074">
    <property type="term" value="P:DNA integration"/>
    <property type="evidence" value="ECO:0007669"/>
    <property type="project" value="InterPro"/>
</dbReference>
<protein>
    <submittedName>
        <fullName evidence="3">IS21 family transposase</fullName>
    </submittedName>
</protein>
<dbReference type="EMBL" id="JAHJDP010000014">
    <property type="protein sequence ID" value="MBU2689736.1"/>
    <property type="molecule type" value="Genomic_DNA"/>
</dbReference>
<feature type="domain" description="Integrase catalytic" evidence="2">
    <location>
        <begin position="111"/>
        <end position="298"/>
    </location>
</feature>
<evidence type="ECO:0000313" key="4">
    <source>
        <dbReference type="Proteomes" id="UP000777784"/>
    </source>
</evidence>
<gene>
    <name evidence="3" type="primary">istA</name>
    <name evidence="3" type="ORF">KJ970_02335</name>
</gene>
<name>A0A948RSE2_UNCEI</name>
<dbReference type="Gene3D" id="3.30.420.10">
    <property type="entry name" value="Ribonuclease H-like superfamily/Ribonuclease H"/>
    <property type="match status" value="1"/>
</dbReference>
<evidence type="ECO:0000256" key="1">
    <source>
        <dbReference type="SAM" id="MobiDB-lite"/>
    </source>
</evidence>
<accession>A0A948RSE2</accession>
<dbReference type="SUPFAM" id="SSF53098">
    <property type="entry name" value="Ribonuclease H-like"/>
    <property type="match status" value="1"/>
</dbReference>
<reference evidence="3" key="1">
    <citation type="submission" date="2021-05" db="EMBL/GenBank/DDBJ databases">
        <title>Energy efficiency and biological interactions define the core microbiome of deep oligotrophic groundwater.</title>
        <authorList>
            <person name="Mehrshad M."/>
            <person name="Lopez-Fernandez M."/>
            <person name="Bell E."/>
            <person name="Bernier-Latmani R."/>
            <person name="Bertilsson S."/>
            <person name="Dopson M."/>
        </authorList>
    </citation>
    <scope>NUCLEOTIDE SEQUENCE</scope>
    <source>
        <strain evidence="3">Modern_marine.mb.64</strain>
    </source>
</reference>
<feature type="compositionally biased region" description="Basic and acidic residues" evidence="1">
    <location>
        <begin position="31"/>
        <end position="44"/>
    </location>
</feature>
<dbReference type="PANTHER" id="PTHR35004:SF7">
    <property type="entry name" value="INTEGRASE PROTEIN"/>
    <property type="match status" value="1"/>
</dbReference>
<dbReference type="NCBIfam" id="NF033546">
    <property type="entry name" value="transpos_IS21"/>
    <property type="match status" value="1"/>
</dbReference>
<dbReference type="InterPro" id="IPR036397">
    <property type="entry name" value="RNaseH_sf"/>
</dbReference>